<dbReference type="SUPFAM" id="SSF69118">
    <property type="entry name" value="AhpD-like"/>
    <property type="match status" value="1"/>
</dbReference>
<dbReference type="AlphaFoldDB" id="A0A318EDH8"/>
<comment type="caution">
    <text evidence="1">The sequence shown here is derived from an EMBL/GenBank/DDBJ whole genome shotgun (WGS) entry which is preliminary data.</text>
</comment>
<dbReference type="RefSeq" id="WP_245903852.1">
    <property type="nucleotide sequence ID" value="NZ_CAWNXA010000003.1"/>
</dbReference>
<evidence type="ECO:0000313" key="2">
    <source>
        <dbReference type="Proteomes" id="UP000248330"/>
    </source>
</evidence>
<organism evidence="1 2">
    <name type="scientific">Sinimarinibacterium flocculans</name>
    <dbReference type="NCBI Taxonomy" id="985250"/>
    <lineage>
        <taxon>Bacteria</taxon>
        <taxon>Pseudomonadati</taxon>
        <taxon>Pseudomonadota</taxon>
        <taxon>Gammaproteobacteria</taxon>
        <taxon>Nevskiales</taxon>
        <taxon>Nevskiaceae</taxon>
        <taxon>Sinimarinibacterium</taxon>
    </lineage>
</organism>
<reference evidence="1 2" key="1">
    <citation type="submission" date="2018-04" db="EMBL/GenBank/DDBJ databases">
        <title>Genomic Encyclopedia of Type Strains, Phase IV (KMG-IV): sequencing the most valuable type-strain genomes for metagenomic binning, comparative biology and taxonomic classification.</title>
        <authorList>
            <person name="Goeker M."/>
        </authorList>
    </citation>
    <scope>NUCLEOTIDE SEQUENCE [LARGE SCALE GENOMIC DNA]</scope>
    <source>
        <strain evidence="1 2">DSM 104150</strain>
    </source>
</reference>
<protein>
    <recommendedName>
        <fullName evidence="3">Carboxymuconolactone decarboxylase family protein</fullName>
    </recommendedName>
</protein>
<dbReference type="InterPro" id="IPR029032">
    <property type="entry name" value="AhpD-like"/>
</dbReference>
<accession>A0A318EDH8</accession>
<dbReference type="EMBL" id="QICN01000003">
    <property type="protein sequence ID" value="PXV69684.1"/>
    <property type="molecule type" value="Genomic_DNA"/>
</dbReference>
<gene>
    <name evidence="1" type="ORF">C8D93_103259</name>
</gene>
<name>A0A318EDH8_9GAMM</name>
<dbReference type="Proteomes" id="UP000248330">
    <property type="component" value="Unassembled WGS sequence"/>
</dbReference>
<proteinExistence type="predicted"/>
<keyword evidence="2" id="KW-1185">Reference proteome</keyword>
<evidence type="ECO:0008006" key="3">
    <source>
        <dbReference type="Google" id="ProtNLM"/>
    </source>
</evidence>
<evidence type="ECO:0000313" key="1">
    <source>
        <dbReference type="EMBL" id="PXV69684.1"/>
    </source>
</evidence>
<sequence>MITTLVHHQIRRFERAAGYDASYLHELADASLGAFRRFAGVRALSSFREDVPLDAWYAAKIAATLAQDCGPCLQLNVTLGARDGLPAAQLRAMLTGDLAAMGDDAALVWRYARAVCVRDFEADLLREQIVGRWGRRALASVALQIAVAGLYPTLKVAFGHGKACSRIRVGEEDIVPRLAAGSVA</sequence>